<dbReference type="Gene3D" id="3.30.910.20">
    <property type="entry name" value="Skp domain"/>
    <property type="match status" value="1"/>
</dbReference>
<evidence type="ECO:0000256" key="2">
    <source>
        <dbReference type="SAM" id="SignalP"/>
    </source>
</evidence>
<evidence type="ECO:0000313" key="3">
    <source>
        <dbReference type="EMBL" id="GBF59361.1"/>
    </source>
</evidence>
<evidence type="ECO:0000313" key="4">
    <source>
        <dbReference type="Proteomes" id="UP000245086"/>
    </source>
</evidence>
<proteinExistence type="predicted"/>
<feature type="chain" id="PRO_5015111065" description="Chaperone protein Skp" evidence="2">
    <location>
        <begin position="22"/>
        <end position="252"/>
    </location>
</feature>
<dbReference type="InterPro" id="IPR024930">
    <property type="entry name" value="Skp_dom_sf"/>
</dbReference>
<organism evidence="3 4">
    <name type="scientific">Candidatus Phycosocius bacilliformis</name>
    <dbReference type="NCBI Taxonomy" id="1445552"/>
    <lineage>
        <taxon>Bacteria</taxon>
        <taxon>Pseudomonadati</taxon>
        <taxon>Pseudomonadota</taxon>
        <taxon>Alphaproteobacteria</taxon>
        <taxon>Caulobacterales</taxon>
        <taxon>Caulobacterales incertae sedis</taxon>
        <taxon>Candidatus Phycosocius</taxon>
    </lineage>
</organism>
<dbReference type="GO" id="GO:0051082">
    <property type="term" value="F:unfolded protein binding"/>
    <property type="evidence" value="ECO:0007669"/>
    <property type="project" value="InterPro"/>
</dbReference>
<dbReference type="SUPFAM" id="SSF111384">
    <property type="entry name" value="OmpH-like"/>
    <property type="match status" value="1"/>
</dbReference>
<evidence type="ECO:0000256" key="1">
    <source>
        <dbReference type="SAM" id="MobiDB-lite"/>
    </source>
</evidence>
<dbReference type="InterPro" id="IPR005632">
    <property type="entry name" value="Chaperone_Skp"/>
</dbReference>
<dbReference type="RefSeq" id="WP_192576387.1">
    <property type="nucleotide sequence ID" value="NZ_BFBR01000013.1"/>
</dbReference>
<comment type="caution">
    <text evidence="3">The sequence shown here is derived from an EMBL/GenBank/DDBJ whole genome shotgun (WGS) entry which is preliminary data.</text>
</comment>
<keyword evidence="4" id="KW-1185">Reference proteome</keyword>
<name>A0A2P2EE85_9PROT</name>
<sequence>MKAHVVMAAAAALLTAGAAQAQPAPVPVPTPVPTPVPAAAPARPAAAAPATAPASAPAVLSPVVVYDIASLVQNSLAGQDMTNKLTAIRDQINRELEPDQRQLEAELRAILASSVQDSQSAAGRQRQEAFQRLNAEFQQKQERLSQVMQLTERNAFDAFNKAVAPVLQQTLVARNGLIAISANQVEAFIPGVDMTGDLITRLNATTKTINVVRATLQAPAAAPAAPGAAPAPAAGAPLPRPPASPAAAPKRP</sequence>
<dbReference type="Pfam" id="PF03938">
    <property type="entry name" value="OmpH"/>
    <property type="match status" value="1"/>
</dbReference>
<dbReference type="EMBL" id="BFBR01000013">
    <property type="protein sequence ID" value="GBF59361.1"/>
    <property type="molecule type" value="Genomic_DNA"/>
</dbReference>
<reference evidence="3 4" key="1">
    <citation type="journal article" date="2018" name="Genome Announc.">
        <title>Draft Genome Sequence of "Candidatus Phycosocius bacilliformis," an Alphaproteobacterial Ectosymbiont of the Hydrocarbon-Producing Green Alga Botryococcus braunii.</title>
        <authorList>
            <person name="Tanabe Y."/>
            <person name="Yamaguchi H."/>
            <person name="Watanabe M.M."/>
        </authorList>
    </citation>
    <scope>NUCLEOTIDE SEQUENCE [LARGE SCALE GENOMIC DNA]</scope>
    <source>
        <strain evidence="3 4">BOTRYCO-2</strain>
    </source>
</reference>
<evidence type="ECO:0008006" key="5">
    <source>
        <dbReference type="Google" id="ProtNLM"/>
    </source>
</evidence>
<keyword evidence="2" id="KW-0732">Signal</keyword>
<feature type="compositionally biased region" description="Low complexity" evidence="1">
    <location>
        <begin position="221"/>
        <end position="237"/>
    </location>
</feature>
<dbReference type="AlphaFoldDB" id="A0A2P2EE85"/>
<feature type="region of interest" description="Disordered" evidence="1">
    <location>
        <begin position="221"/>
        <end position="252"/>
    </location>
</feature>
<dbReference type="Proteomes" id="UP000245086">
    <property type="component" value="Unassembled WGS sequence"/>
</dbReference>
<protein>
    <recommendedName>
        <fullName evidence="5">Chaperone protein Skp</fullName>
    </recommendedName>
</protein>
<accession>A0A2P2EE85</accession>
<dbReference type="SMART" id="SM00935">
    <property type="entry name" value="OmpH"/>
    <property type="match status" value="1"/>
</dbReference>
<feature type="signal peptide" evidence="2">
    <location>
        <begin position="1"/>
        <end position="21"/>
    </location>
</feature>
<gene>
    <name evidence="3" type="ORF">PbB2_03057</name>
</gene>